<keyword evidence="4" id="KW-1003">Cell membrane</keyword>
<dbReference type="InterPro" id="IPR017871">
    <property type="entry name" value="ABC_transporter-like_CS"/>
</dbReference>
<evidence type="ECO:0000256" key="3">
    <source>
        <dbReference type="ARBA" id="ARBA00022448"/>
    </source>
</evidence>
<keyword evidence="5" id="KW-0547">Nucleotide-binding</keyword>
<evidence type="ECO:0000256" key="6">
    <source>
        <dbReference type="ARBA" id="ARBA00022840"/>
    </source>
</evidence>
<reference evidence="9 10" key="1">
    <citation type="submission" date="2019-03" db="EMBL/GenBank/DDBJ databases">
        <title>Genomic Encyclopedia of Type Strains, Phase IV (KMG-IV): sequencing the most valuable type-strain genomes for metagenomic binning, comparative biology and taxonomic classification.</title>
        <authorList>
            <person name="Goeker M."/>
        </authorList>
    </citation>
    <scope>NUCLEOTIDE SEQUENCE [LARGE SCALE GENOMIC DNA]</scope>
    <source>
        <strain evidence="9 10">DSM 25082</strain>
    </source>
</reference>
<evidence type="ECO:0000256" key="2">
    <source>
        <dbReference type="ARBA" id="ARBA00005417"/>
    </source>
</evidence>
<sequence>MLLELQDLHIHLATAHGPVEAVRGLDFTLDRGQTLGLIGESGSGKSLTALALMGLLPEGARATGRILLEGQDLLSLPEQELARLRGARLAMVFQEPMTALNPLHPIGRQVAEPLRLHRGATRHEAETRALALLERVGLPDARRRLGAYPHELSGGQRQRVMMAMALACEPALLIADEPTTALDVTVQAQILDLLAELVEEGGMALLLISHDLGVIAENVQRMLVMYGGLVLEQGPSAALFQRMAHPYTRGLLAARPRLGGARGQALRAIPGTVPGLHEMPPGCPFAPRCERATAACEAARPAARALAPDHLLRCIHVHQEGAAHG</sequence>
<dbReference type="InterPro" id="IPR013563">
    <property type="entry name" value="Oligopep_ABC_C"/>
</dbReference>
<accession>A0A4R6NB63</accession>
<dbReference type="EMBL" id="SNXE01000001">
    <property type="protein sequence ID" value="TDP12750.1"/>
    <property type="molecule type" value="Genomic_DNA"/>
</dbReference>
<proteinExistence type="inferred from homology"/>
<dbReference type="GO" id="GO:0055085">
    <property type="term" value="P:transmembrane transport"/>
    <property type="evidence" value="ECO:0007669"/>
    <property type="project" value="UniProtKB-ARBA"/>
</dbReference>
<evidence type="ECO:0000256" key="4">
    <source>
        <dbReference type="ARBA" id="ARBA00022475"/>
    </source>
</evidence>
<comment type="caution">
    <text evidence="9">The sequence shown here is derived from an EMBL/GenBank/DDBJ whole genome shotgun (WGS) entry which is preliminary data.</text>
</comment>
<dbReference type="SMART" id="SM00382">
    <property type="entry name" value="AAA"/>
    <property type="match status" value="1"/>
</dbReference>
<dbReference type="Pfam" id="PF00005">
    <property type="entry name" value="ABC_tran"/>
    <property type="match status" value="1"/>
</dbReference>
<dbReference type="PANTHER" id="PTHR43297">
    <property type="entry name" value="OLIGOPEPTIDE TRANSPORT ATP-BINDING PROTEIN APPD"/>
    <property type="match status" value="1"/>
</dbReference>
<dbReference type="GO" id="GO:0005524">
    <property type="term" value="F:ATP binding"/>
    <property type="evidence" value="ECO:0007669"/>
    <property type="project" value="UniProtKB-KW"/>
</dbReference>
<evidence type="ECO:0000256" key="1">
    <source>
        <dbReference type="ARBA" id="ARBA00004417"/>
    </source>
</evidence>
<dbReference type="OrthoDB" id="9802772at2"/>
<dbReference type="PROSITE" id="PS00211">
    <property type="entry name" value="ABC_TRANSPORTER_1"/>
    <property type="match status" value="1"/>
</dbReference>
<dbReference type="RefSeq" id="WP_133601692.1">
    <property type="nucleotide sequence ID" value="NZ_JAUFPJ010000005.1"/>
</dbReference>
<comment type="subcellular location">
    <subcellularLocation>
        <location evidence="1">Cell inner membrane</location>
        <topology evidence="1">Peripheral membrane protein</topology>
    </subcellularLocation>
</comment>
<dbReference type="InterPro" id="IPR027417">
    <property type="entry name" value="P-loop_NTPase"/>
</dbReference>
<dbReference type="CDD" id="cd03257">
    <property type="entry name" value="ABC_NikE_OppD_transporters"/>
    <property type="match status" value="1"/>
</dbReference>
<dbReference type="PROSITE" id="PS50893">
    <property type="entry name" value="ABC_TRANSPORTER_2"/>
    <property type="match status" value="1"/>
</dbReference>
<dbReference type="GO" id="GO:0016887">
    <property type="term" value="F:ATP hydrolysis activity"/>
    <property type="evidence" value="ECO:0007669"/>
    <property type="project" value="InterPro"/>
</dbReference>
<evidence type="ECO:0000313" key="10">
    <source>
        <dbReference type="Proteomes" id="UP000295357"/>
    </source>
</evidence>
<dbReference type="PANTHER" id="PTHR43297:SF2">
    <property type="entry name" value="DIPEPTIDE TRANSPORT ATP-BINDING PROTEIN DPPD"/>
    <property type="match status" value="1"/>
</dbReference>
<feature type="domain" description="ABC transporter" evidence="8">
    <location>
        <begin position="3"/>
        <end position="252"/>
    </location>
</feature>
<dbReference type="Pfam" id="PF08352">
    <property type="entry name" value="oligo_HPY"/>
    <property type="match status" value="1"/>
</dbReference>
<dbReference type="InterPro" id="IPR050388">
    <property type="entry name" value="ABC_Ni/Peptide_Import"/>
</dbReference>
<dbReference type="AlphaFoldDB" id="A0A4R6NB63"/>
<dbReference type="Gene3D" id="3.40.50.300">
    <property type="entry name" value="P-loop containing nucleotide triphosphate hydrolases"/>
    <property type="match status" value="1"/>
</dbReference>
<dbReference type="Proteomes" id="UP000295357">
    <property type="component" value="Unassembled WGS sequence"/>
</dbReference>
<dbReference type="InterPro" id="IPR003439">
    <property type="entry name" value="ABC_transporter-like_ATP-bd"/>
</dbReference>
<evidence type="ECO:0000256" key="5">
    <source>
        <dbReference type="ARBA" id="ARBA00022741"/>
    </source>
</evidence>
<dbReference type="FunFam" id="3.40.50.300:FF:000016">
    <property type="entry name" value="Oligopeptide ABC transporter ATP-binding component"/>
    <property type="match status" value="1"/>
</dbReference>
<comment type="similarity">
    <text evidence="2">Belongs to the ABC transporter superfamily.</text>
</comment>
<keyword evidence="3" id="KW-0813">Transport</keyword>
<gene>
    <name evidence="9" type="ORF">DFR39_101223</name>
</gene>
<protein>
    <submittedName>
        <fullName evidence="9">Peptide/nickel transport system ATP-binding protein</fullName>
    </submittedName>
</protein>
<evidence type="ECO:0000256" key="7">
    <source>
        <dbReference type="ARBA" id="ARBA00023136"/>
    </source>
</evidence>
<dbReference type="SUPFAM" id="SSF52540">
    <property type="entry name" value="P-loop containing nucleoside triphosphate hydrolases"/>
    <property type="match status" value="1"/>
</dbReference>
<evidence type="ECO:0000259" key="8">
    <source>
        <dbReference type="PROSITE" id="PS50893"/>
    </source>
</evidence>
<dbReference type="GO" id="GO:0005886">
    <property type="term" value="C:plasma membrane"/>
    <property type="evidence" value="ECO:0007669"/>
    <property type="project" value="UniProtKB-SubCell"/>
</dbReference>
<dbReference type="GO" id="GO:0015833">
    <property type="term" value="P:peptide transport"/>
    <property type="evidence" value="ECO:0007669"/>
    <property type="project" value="InterPro"/>
</dbReference>
<organism evidence="9 10">
    <name type="scientific">Roseateles asaccharophilus</name>
    <dbReference type="NCBI Taxonomy" id="582607"/>
    <lineage>
        <taxon>Bacteria</taxon>
        <taxon>Pseudomonadati</taxon>
        <taxon>Pseudomonadota</taxon>
        <taxon>Betaproteobacteria</taxon>
        <taxon>Burkholderiales</taxon>
        <taxon>Sphaerotilaceae</taxon>
        <taxon>Roseateles</taxon>
    </lineage>
</organism>
<dbReference type="NCBIfam" id="TIGR01727">
    <property type="entry name" value="oligo_HPY"/>
    <property type="match status" value="1"/>
</dbReference>
<keyword evidence="7" id="KW-0472">Membrane</keyword>
<keyword evidence="10" id="KW-1185">Reference proteome</keyword>
<evidence type="ECO:0000313" key="9">
    <source>
        <dbReference type="EMBL" id="TDP12750.1"/>
    </source>
</evidence>
<dbReference type="InterPro" id="IPR003593">
    <property type="entry name" value="AAA+_ATPase"/>
</dbReference>
<keyword evidence="6 9" id="KW-0067">ATP-binding</keyword>
<name>A0A4R6NB63_9BURK</name>